<feature type="domain" description="SET" evidence="1">
    <location>
        <begin position="3"/>
        <end position="91"/>
    </location>
</feature>
<name>A0A382QUX5_9ZZZZ</name>
<dbReference type="CDD" id="cd08161">
    <property type="entry name" value="SET"/>
    <property type="match status" value="1"/>
</dbReference>
<dbReference type="InterPro" id="IPR001214">
    <property type="entry name" value="SET_dom"/>
</dbReference>
<evidence type="ECO:0000259" key="1">
    <source>
        <dbReference type="PROSITE" id="PS50280"/>
    </source>
</evidence>
<reference evidence="2" key="1">
    <citation type="submission" date="2018-05" db="EMBL/GenBank/DDBJ databases">
        <authorList>
            <person name="Lanie J.A."/>
            <person name="Ng W.-L."/>
            <person name="Kazmierczak K.M."/>
            <person name="Andrzejewski T.M."/>
            <person name="Davidsen T.M."/>
            <person name="Wayne K.J."/>
            <person name="Tettelin H."/>
            <person name="Glass J.I."/>
            <person name="Rusch D."/>
            <person name="Podicherti R."/>
            <person name="Tsui H.-C.T."/>
            <person name="Winkler M.E."/>
        </authorList>
    </citation>
    <scope>NUCLEOTIDE SEQUENCE</scope>
</reference>
<dbReference type="AlphaFoldDB" id="A0A382QUX5"/>
<dbReference type="EMBL" id="UINC01117107">
    <property type="protein sequence ID" value="SVC89304.1"/>
    <property type="molecule type" value="Genomic_DNA"/>
</dbReference>
<sequence length="98" mass="10955">MPDSLTIKDSSIHGLGIFATCDIPEKTDLGIAHVRMIEWLSFPQGYCRTPLGGFYNHSDTPNCTLVDSGIWKRLVTSKDIKKGEEITCKYTLYEVGQT</sequence>
<accession>A0A382QUX5</accession>
<dbReference type="Gene3D" id="2.170.270.10">
    <property type="entry name" value="SET domain"/>
    <property type="match status" value="1"/>
</dbReference>
<dbReference type="SMART" id="SM00317">
    <property type="entry name" value="SET"/>
    <property type="match status" value="1"/>
</dbReference>
<protein>
    <recommendedName>
        <fullName evidence="1">SET domain-containing protein</fullName>
    </recommendedName>
</protein>
<organism evidence="2">
    <name type="scientific">marine metagenome</name>
    <dbReference type="NCBI Taxonomy" id="408172"/>
    <lineage>
        <taxon>unclassified sequences</taxon>
        <taxon>metagenomes</taxon>
        <taxon>ecological metagenomes</taxon>
    </lineage>
</organism>
<gene>
    <name evidence="2" type="ORF">METZ01_LOCUS342158</name>
</gene>
<dbReference type="Pfam" id="PF00856">
    <property type="entry name" value="SET"/>
    <property type="match status" value="1"/>
</dbReference>
<dbReference type="SUPFAM" id="SSF82199">
    <property type="entry name" value="SET domain"/>
    <property type="match status" value="1"/>
</dbReference>
<dbReference type="InterPro" id="IPR046341">
    <property type="entry name" value="SET_dom_sf"/>
</dbReference>
<dbReference type="PROSITE" id="PS50280">
    <property type="entry name" value="SET"/>
    <property type="match status" value="1"/>
</dbReference>
<evidence type="ECO:0000313" key="2">
    <source>
        <dbReference type="EMBL" id="SVC89304.1"/>
    </source>
</evidence>
<proteinExistence type="predicted"/>